<feature type="compositionally biased region" description="Basic residues" evidence="1">
    <location>
        <begin position="91"/>
        <end position="100"/>
    </location>
</feature>
<feature type="compositionally biased region" description="Basic residues" evidence="1">
    <location>
        <begin position="64"/>
        <end position="80"/>
    </location>
</feature>
<keyword evidence="4" id="KW-1185">Reference proteome</keyword>
<dbReference type="GeneID" id="39584198"/>
<sequence>MIERRPQRKEEKKARNRLSRISLAMRFAPCLIFPLNVCRLSHAPSFNTMPSRINCSSCAKRWGRNTTKKTKKERQPRRKPTASMKPERRPSIIKHSRPNRIHRQSWPLLSMGSAEFVTAVEPRPNERRQPTTKLGQGRQLVADEKCTCDLMHRQISEAFWIVPRCRSC</sequence>
<feature type="transmembrane region" description="Helical" evidence="2">
    <location>
        <begin position="21"/>
        <end position="37"/>
    </location>
</feature>
<organism evidence="3 4">
    <name type="scientific">Sodiomyces alkalinus (strain CBS 110278 / VKM F-3762 / F11)</name>
    <name type="common">Alkaliphilic filamentous fungus</name>
    <dbReference type="NCBI Taxonomy" id="1314773"/>
    <lineage>
        <taxon>Eukaryota</taxon>
        <taxon>Fungi</taxon>
        <taxon>Dikarya</taxon>
        <taxon>Ascomycota</taxon>
        <taxon>Pezizomycotina</taxon>
        <taxon>Sordariomycetes</taxon>
        <taxon>Hypocreomycetidae</taxon>
        <taxon>Glomerellales</taxon>
        <taxon>Plectosphaerellaceae</taxon>
        <taxon>Sodiomyces</taxon>
    </lineage>
</organism>
<dbReference type="RefSeq" id="XP_028462482.1">
    <property type="nucleotide sequence ID" value="XM_028615721.1"/>
</dbReference>
<reference evidence="3 4" key="1">
    <citation type="journal article" date="2018" name="Mol. Ecol.">
        <title>The obligate alkalophilic soda-lake fungus Sodiomyces alkalinus has shifted to a protein diet.</title>
        <authorList>
            <person name="Grum-Grzhimaylo A.A."/>
            <person name="Falkoski D.L."/>
            <person name="van den Heuvel J."/>
            <person name="Valero-Jimenez C.A."/>
            <person name="Min B."/>
            <person name="Choi I.G."/>
            <person name="Lipzen A."/>
            <person name="Daum C.G."/>
            <person name="Aanen D.K."/>
            <person name="Tsang A."/>
            <person name="Henrissat B."/>
            <person name="Bilanenko E.N."/>
            <person name="de Vries R.P."/>
            <person name="van Kan J.A.L."/>
            <person name="Grigoriev I.V."/>
            <person name="Debets A.J.M."/>
        </authorList>
    </citation>
    <scope>NUCLEOTIDE SEQUENCE [LARGE SCALE GENOMIC DNA]</scope>
    <source>
        <strain evidence="3 4">F11</strain>
    </source>
</reference>
<accession>A0A3N2PK37</accession>
<evidence type="ECO:0000313" key="4">
    <source>
        <dbReference type="Proteomes" id="UP000272025"/>
    </source>
</evidence>
<gene>
    <name evidence="3" type="ORF">SODALDRAFT_82756</name>
</gene>
<dbReference type="Proteomes" id="UP000272025">
    <property type="component" value="Unassembled WGS sequence"/>
</dbReference>
<feature type="region of interest" description="Disordered" evidence="1">
    <location>
        <begin position="64"/>
        <end position="100"/>
    </location>
</feature>
<proteinExistence type="predicted"/>
<evidence type="ECO:0000256" key="2">
    <source>
        <dbReference type="SAM" id="Phobius"/>
    </source>
</evidence>
<keyword evidence="2" id="KW-0472">Membrane</keyword>
<keyword evidence="2" id="KW-0812">Transmembrane</keyword>
<dbReference type="EMBL" id="ML119066">
    <property type="protein sequence ID" value="ROT34676.1"/>
    <property type="molecule type" value="Genomic_DNA"/>
</dbReference>
<dbReference type="AlphaFoldDB" id="A0A3N2PK37"/>
<evidence type="ECO:0000256" key="1">
    <source>
        <dbReference type="SAM" id="MobiDB-lite"/>
    </source>
</evidence>
<evidence type="ECO:0000313" key="3">
    <source>
        <dbReference type="EMBL" id="ROT34676.1"/>
    </source>
</evidence>
<name>A0A3N2PK37_SODAK</name>
<keyword evidence="2" id="KW-1133">Transmembrane helix</keyword>
<protein>
    <submittedName>
        <fullName evidence="3">Uncharacterized protein</fullName>
    </submittedName>
</protein>